<accession>A0A810PS14</accession>
<dbReference type="KEGG" id="vfa:MM35RIKEN_15800"/>
<dbReference type="EMBL" id="AP023416">
    <property type="protein sequence ID" value="BCK79388.1"/>
    <property type="molecule type" value="Genomic_DNA"/>
</dbReference>
<dbReference type="RefSeq" id="WP_212820929.1">
    <property type="nucleotide sequence ID" value="NZ_AP023416.1"/>
</dbReference>
<proteinExistence type="predicted"/>
<keyword evidence="1" id="KW-0614">Plasmid</keyword>
<dbReference type="AlphaFoldDB" id="A0A810PS14"/>
<name>A0A810PS14_9FIRM</name>
<keyword evidence="2" id="KW-1185">Reference proteome</keyword>
<evidence type="ECO:0000313" key="2">
    <source>
        <dbReference type="Proteomes" id="UP000681343"/>
    </source>
</evidence>
<protein>
    <submittedName>
        <fullName evidence="1">Uncharacterized protein</fullName>
    </submittedName>
</protein>
<evidence type="ECO:0000313" key="1">
    <source>
        <dbReference type="EMBL" id="BCK79388.1"/>
    </source>
</evidence>
<reference evidence="1" key="1">
    <citation type="submission" date="2020-09" db="EMBL/GenBank/DDBJ databases">
        <title>New species isolated from human feces.</title>
        <authorList>
            <person name="Kitahara M."/>
            <person name="Shigeno Y."/>
            <person name="Shime M."/>
            <person name="Matsumoto Y."/>
            <person name="Nakamura S."/>
            <person name="Motooka D."/>
            <person name="Fukuoka S."/>
            <person name="Nishikawa H."/>
            <person name="Benno Y."/>
        </authorList>
    </citation>
    <scope>NUCLEOTIDE SEQUENCE</scope>
    <source>
        <strain evidence="1">MM35</strain>
        <plasmid evidence="1">pMM35_01</plasmid>
    </source>
</reference>
<geneLocation type="plasmid" evidence="1 2">
    <name>pMM35_01</name>
</geneLocation>
<sequence length="145" mass="16373">MGFDLAHTISALSKLALRTSRNRRSQEEIDFFNWLDAALCKELPGNVEAINFNLYEDGGDKWSAELAGTSAFDESSSDWACHEVYTTRDMPFVLMKESNWKTVESLFVSLLEKYLDGGKYASALKKYRAVGVGFVDGDLHILYKK</sequence>
<gene>
    <name evidence="1" type="ORF">MM35RIKEN_15800</name>
</gene>
<dbReference type="Proteomes" id="UP000681343">
    <property type="component" value="Plasmid pMM35_01"/>
</dbReference>
<organism evidence="1 2">
    <name type="scientific">Vescimonas fastidiosa</name>
    <dbReference type="NCBI Taxonomy" id="2714353"/>
    <lineage>
        <taxon>Bacteria</taxon>
        <taxon>Bacillati</taxon>
        <taxon>Bacillota</taxon>
        <taxon>Clostridia</taxon>
        <taxon>Eubacteriales</taxon>
        <taxon>Oscillospiraceae</taxon>
        <taxon>Vescimonas</taxon>
    </lineage>
</organism>